<dbReference type="InterPro" id="IPR020479">
    <property type="entry name" value="HD_metazoa"/>
</dbReference>
<dbReference type="PANTHER" id="PTHR24340:SF73">
    <property type="entry name" value="HOMEOBOX PROTEIN BAGPIPE-RELATED"/>
    <property type="match status" value="1"/>
</dbReference>
<feature type="DNA-binding region" description="Homeobox" evidence="5">
    <location>
        <begin position="227"/>
        <end position="286"/>
    </location>
</feature>
<dbReference type="SMART" id="SM00389">
    <property type="entry name" value="HOX"/>
    <property type="match status" value="1"/>
</dbReference>
<evidence type="ECO:0000256" key="3">
    <source>
        <dbReference type="ARBA" id="ARBA00023155"/>
    </source>
</evidence>
<feature type="compositionally biased region" description="Low complexity" evidence="7">
    <location>
        <begin position="66"/>
        <end position="78"/>
    </location>
</feature>
<evidence type="ECO:0000256" key="4">
    <source>
        <dbReference type="ARBA" id="ARBA00023242"/>
    </source>
</evidence>
<feature type="domain" description="Homeobox" evidence="8">
    <location>
        <begin position="225"/>
        <end position="285"/>
    </location>
</feature>
<evidence type="ECO:0000256" key="6">
    <source>
        <dbReference type="RuleBase" id="RU000682"/>
    </source>
</evidence>
<dbReference type="Gene3D" id="1.10.10.60">
    <property type="entry name" value="Homeodomain-like"/>
    <property type="match status" value="1"/>
</dbReference>
<keyword evidence="2 5" id="KW-0238">DNA-binding</keyword>
<dbReference type="GO" id="GO:0000978">
    <property type="term" value="F:RNA polymerase II cis-regulatory region sequence-specific DNA binding"/>
    <property type="evidence" value="ECO:0007669"/>
    <property type="project" value="TreeGrafter"/>
</dbReference>
<evidence type="ECO:0000313" key="9">
    <source>
        <dbReference type="EMBL" id="KAK2173931.1"/>
    </source>
</evidence>
<dbReference type="InterPro" id="IPR009057">
    <property type="entry name" value="Homeodomain-like_sf"/>
</dbReference>
<dbReference type="InterPro" id="IPR001356">
    <property type="entry name" value="HD"/>
</dbReference>
<evidence type="ECO:0000256" key="5">
    <source>
        <dbReference type="PROSITE-ProRule" id="PRU00108"/>
    </source>
</evidence>
<sequence length="352" mass="39056">MTMETQTVKSLTPFSIEAILTRQTRGEGRGENAGILSGVGYRMPATAEERVPVLGAPFVATVPALSAATSPSSVSASPIDMTLRRDSSTARVQSNPHVDTHSRSPDNDRLNEDSMPDVFSESSYSGNSDDDDDDAEDEEDDVDCTEYTADVEEGTFLDLTCRETLTPGQGGRNRQNPRSTCTPLNMSSISNNDMAVTCHGGKILEGSPASVERQRYLSTRPDSKPRKKRSRAAFSHAQVFELERRFSQQRYLSGPERTDLAQTLKLTETQVKIWFQNRRYKTKRKQLHQQEQQLKGCLSSGVMSSFVARKVAVKILVKDGHLMCSSDQSLRPLLYPSVPMAGLSYWPYPAYN</sequence>
<dbReference type="AlphaFoldDB" id="A0AAD9KMC4"/>
<dbReference type="InterPro" id="IPR050394">
    <property type="entry name" value="Homeobox_NK-like"/>
</dbReference>
<feature type="compositionally biased region" description="Basic and acidic residues" evidence="7">
    <location>
        <begin position="98"/>
        <end position="112"/>
    </location>
</feature>
<dbReference type="PROSITE" id="PS50071">
    <property type="entry name" value="HOMEOBOX_2"/>
    <property type="match status" value="1"/>
</dbReference>
<protein>
    <recommendedName>
        <fullName evidence="8">Homeobox domain-containing protein</fullName>
    </recommendedName>
</protein>
<dbReference type="Pfam" id="PF00046">
    <property type="entry name" value="Homeodomain"/>
    <property type="match status" value="1"/>
</dbReference>
<dbReference type="PRINTS" id="PR00024">
    <property type="entry name" value="HOMEOBOX"/>
</dbReference>
<evidence type="ECO:0000256" key="2">
    <source>
        <dbReference type="ARBA" id="ARBA00023125"/>
    </source>
</evidence>
<comment type="caution">
    <text evidence="9">The sequence shown here is derived from an EMBL/GenBank/DDBJ whole genome shotgun (WGS) entry which is preliminary data.</text>
</comment>
<dbReference type="GO" id="GO:0030154">
    <property type="term" value="P:cell differentiation"/>
    <property type="evidence" value="ECO:0007669"/>
    <property type="project" value="TreeGrafter"/>
</dbReference>
<dbReference type="PROSITE" id="PS00027">
    <property type="entry name" value="HOMEOBOX_1"/>
    <property type="match status" value="1"/>
</dbReference>
<dbReference type="Proteomes" id="UP001209878">
    <property type="component" value="Unassembled WGS sequence"/>
</dbReference>
<reference evidence="9" key="1">
    <citation type="journal article" date="2023" name="Mol. Biol. Evol.">
        <title>Third-Generation Sequencing Reveals the Adaptive Role of the Epigenome in Three Deep-Sea Polychaetes.</title>
        <authorList>
            <person name="Perez M."/>
            <person name="Aroh O."/>
            <person name="Sun Y."/>
            <person name="Lan Y."/>
            <person name="Juniper S.K."/>
            <person name="Young C.R."/>
            <person name="Angers B."/>
            <person name="Qian P.Y."/>
        </authorList>
    </citation>
    <scope>NUCLEOTIDE SEQUENCE</scope>
    <source>
        <strain evidence="9">R07B-5</strain>
    </source>
</reference>
<gene>
    <name evidence="9" type="ORF">NP493_839g00028</name>
</gene>
<organism evidence="9 10">
    <name type="scientific">Ridgeia piscesae</name>
    <name type="common">Tubeworm</name>
    <dbReference type="NCBI Taxonomy" id="27915"/>
    <lineage>
        <taxon>Eukaryota</taxon>
        <taxon>Metazoa</taxon>
        <taxon>Spiralia</taxon>
        <taxon>Lophotrochozoa</taxon>
        <taxon>Annelida</taxon>
        <taxon>Polychaeta</taxon>
        <taxon>Sedentaria</taxon>
        <taxon>Canalipalpata</taxon>
        <taxon>Sabellida</taxon>
        <taxon>Siboglinidae</taxon>
        <taxon>Ridgeia</taxon>
    </lineage>
</organism>
<dbReference type="CDD" id="cd00086">
    <property type="entry name" value="homeodomain"/>
    <property type="match status" value="1"/>
</dbReference>
<accession>A0AAD9KMC4</accession>
<name>A0AAD9KMC4_RIDPI</name>
<dbReference type="GO" id="GO:0000981">
    <property type="term" value="F:DNA-binding transcription factor activity, RNA polymerase II-specific"/>
    <property type="evidence" value="ECO:0007669"/>
    <property type="project" value="InterPro"/>
</dbReference>
<comment type="subcellular location">
    <subcellularLocation>
        <location evidence="1 5 6">Nucleus</location>
    </subcellularLocation>
</comment>
<evidence type="ECO:0000256" key="7">
    <source>
        <dbReference type="SAM" id="MobiDB-lite"/>
    </source>
</evidence>
<keyword evidence="10" id="KW-1185">Reference proteome</keyword>
<dbReference type="SUPFAM" id="SSF46689">
    <property type="entry name" value="Homeodomain-like"/>
    <property type="match status" value="1"/>
</dbReference>
<dbReference type="InterPro" id="IPR017970">
    <property type="entry name" value="Homeobox_CS"/>
</dbReference>
<keyword evidence="4 5" id="KW-0539">Nucleus</keyword>
<dbReference type="GO" id="GO:0005634">
    <property type="term" value="C:nucleus"/>
    <property type="evidence" value="ECO:0007669"/>
    <property type="project" value="UniProtKB-SubCell"/>
</dbReference>
<dbReference type="EMBL" id="JAODUO010000841">
    <property type="protein sequence ID" value="KAK2173931.1"/>
    <property type="molecule type" value="Genomic_DNA"/>
</dbReference>
<feature type="region of interest" description="Disordered" evidence="7">
    <location>
        <begin position="66"/>
        <end position="143"/>
    </location>
</feature>
<dbReference type="PANTHER" id="PTHR24340">
    <property type="entry name" value="HOMEOBOX PROTEIN NKX"/>
    <property type="match status" value="1"/>
</dbReference>
<evidence type="ECO:0000313" key="10">
    <source>
        <dbReference type="Proteomes" id="UP001209878"/>
    </source>
</evidence>
<keyword evidence="3 5" id="KW-0371">Homeobox</keyword>
<feature type="compositionally biased region" description="Acidic residues" evidence="7">
    <location>
        <begin position="128"/>
        <end position="143"/>
    </location>
</feature>
<proteinExistence type="predicted"/>
<evidence type="ECO:0000256" key="1">
    <source>
        <dbReference type="ARBA" id="ARBA00004123"/>
    </source>
</evidence>
<feature type="region of interest" description="Disordered" evidence="7">
    <location>
        <begin position="211"/>
        <end position="231"/>
    </location>
</feature>
<evidence type="ECO:0000259" key="8">
    <source>
        <dbReference type="PROSITE" id="PS50071"/>
    </source>
</evidence>